<proteinExistence type="predicted"/>
<accession>A0A915IR94</accession>
<name>A0A915IR94_ROMCU</name>
<keyword evidence="1" id="KW-1185">Reference proteome</keyword>
<organism evidence="1 2">
    <name type="scientific">Romanomermis culicivorax</name>
    <name type="common">Nematode worm</name>
    <dbReference type="NCBI Taxonomy" id="13658"/>
    <lineage>
        <taxon>Eukaryota</taxon>
        <taxon>Metazoa</taxon>
        <taxon>Ecdysozoa</taxon>
        <taxon>Nematoda</taxon>
        <taxon>Enoplea</taxon>
        <taxon>Dorylaimia</taxon>
        <taxon>Mermithida</taxon>
        <taxon>Mermithoidea</taxon>
        <taxon>Mermithidae</taxon>
        <taxon>Romanomermis</taxon>
    </lineage>
</organism>
<evidence type="ECO:0000313" key="1">
    <source>
        <dbReference type="Proteomes" id="UP000887565"/>
    </source>
</evidence>
<dbReference type="WBParaSite" id="nRc.2.0.1.t16385-RA">
    <property type="protein sequence ID" value="nRc.2.0.1.t16385-RA"/>
    <property type="gene ID" value="nRc.2.0.1.g16385"/>
</dbReference>
<evidence type="ECO:0000313" key="2">
    <source>
        <dbReference type="WBParaSite" id="nRc.2.0.1.t16385-RA"/>
    </source>
</evidence>
<sequence length="116" mass="12985">MTAAVARIRFKTSNSCKFSSPGRADLRSRKFLAQLRAKWRQVLRYAIKLSTKATFSPDKHSESKRTGSFNVLACSAKIAHCNMASKNVTQFPVHLICVRIPDRSALIMLLNLGPYS</sequence>
<reference evidence="2" key="1">
    <citation type="submission" date="2022-11" db="UniProtKB">
        <authorList>
            <consortium name="WormBaseParasite"/>
        </authorList>
    </citation>
    <scope>IDENTIFICATION</scope>
</reference>
<dbReference type="Proteomes" id="UP000887565">
    <property type="component" value="Unplaced"/>
</dbReference>
<protein>
    <submittedName>
        <fullName evidence="2">Uncharacterized protein</fullName>
    </submittedName>
</protein>
<dbReference type="AlphaFoldDB" id="A0A915IR94"/>